<evidence type="ECO:0000256" key="2">
    <source>
        <dbReference type="ARBA" id="ARBA00023134"/>
    </source>
</evidence>
<dbReference type="GO" id="GO:0005737">
    <property type="term" value="C:cytoplasm"/>
    <property type="evidence" value="ECO:0007669"/>
    <property type="project" value="TreeGrafter"/>
</dbReference>
<dbReference type="PANTHER" id="PTHR30314">
    <property type="entry name" value="CELL DIVISION PROTEIN FTSZ-RELATED"/>
    <property type="match status" value="1"/>
</dbReference>
<dbReference type="InterPro" id="IPR045061">
    <property type="entry name" value="FtsZ/CetZ"/>
</dbReference>
<dbReference type="Gene3D" id="3.40.50.1440">
    <property type="entry name" value="Tubulin/FtsZ, GTPase domain"/>
    <property type="match status" value="1"/>
</dbReference>
<keyword evidence="2" id="KW-0342">GTP-binding</keyword>
<feature type="region of interest" description="Disordered" evidence="3">
    <location>
        <begin position="1"/>
        <end position="24"/>
    </location>
</feature>
<dbReference type="GO" id="GO:0003924">
    <property type="term" value="F:GTPase activity"/>
    <property type="evidence" value="ECO:0007669"/>
    <property type="project" value="InterPro"/>
</dbReference>
<feature type="compositionally biased region" description="Polar residues" evidence="3">
    <location>
        <begin position="9"/>
        <end position="24"/>
    </location>
</feature>
<gene>
    <name evidence="4" type="ORF">GPECTOR_65g174</name>
</gene>
<feature type="region of interest" description="Disordered" evidence="3">
    <location>
        <begin position="367"/>
        <end position="392"/>
    </location>
</feature>
<comment type="caution">
    <text evidence="4">The sequence shown here is derived from an EMBL/GenBank/DDBJ whole genome shotgun (WGS) entry which is preliminary data.</text>
</comment>
<feature type="compositionally biased region" description="Low complexity" evidence="3">
    <location>
        <begin position="679"/>
        <end position="703"/>
    </location>
</feature>
<dbReference type="STRING" id="33097.A0A150G3U7"/>
<reference evidence="5" key="1">
    <citation type="journal article" date="2016" name="Nat. Commun.">
        <title>The Gonium pectorale genome demonstrates co-option of cell cycle regulation during the evolution of multicellularity.</title>
        <authorList>
            <person name="Hanschen E.R."/>
            <person name="Marriage T.N."/>
            <person name="Ferris P.J."/>
            <person name="Hamaji T."/>
            <person name="Toyoda A."/>
            <person name="Fujiyama A."/>
            <person name="Neme R."/>
            <person name="Noguchi H."/>
            <person name="Minakuchi Y."/>
            <person name="Suzuki M."/>
            <person name="Kawai-Toyooka H."/>
            <person name="Smith D.R."/>
            <person name="Sparks H."/>
            <person name="Anderson J."/>
            <person name="Bakaric R."/>
            <person name="Luria V."/>
            <person name="Karger A."/>
            <person name="Kirschner M.W."/>
            <person name="Durand P.M."/>
            <person name="Michod R.E."/>
            <person name="Nozaki H."/>
            <person name="Olson B.J."/>
        </authorList>
    </citation>
    <scope>NUCLEOTIDE SEQUENCE [LARGE SCALE GENOMIC DNA]</scope>
    <source>
        <strain evidence="5">NIES-2863</strain>
    </source>
</reference>
<feature type="region of interest" description="Disordered" evidence="3">
    <location>
        <begin position="669"/>
        <end position="711"/>
    </location>
</feature>
<sequence>MAAADRQAQAESNTELFNGSQQGSGSLPEAEFWALDSDKRVLSTAHSATRLLEVGPGDEASLGQAELTALSGGTLRPAAPEAPDGHAGAVFVLGSAFGSPGGSPMLLQLVRHLRRQGYFVAAALTRPFEFEGARRLEAADTLISTMQEVAHLVVVISQGVLTRASAELTMGQAQAIADNTLVYTVQSTLWALRAPEVLKVSHGAFLWHGRDLRNYKRPLFPPMMNLLSCPGYATLGRGQAALPRPLLQQAGLASALSTLAEDAVKAAAESPFLDNKMESATGVLCVLRVPPSVMGVSSAGGPPRSAAAAAASSNAGGPLTADSHKEHALRSAVQVAAMTVRELVGPHCHDIIVCPQLSHELEADPQLQQQAPAAEVQQQPQPTAGAAAAAGEQVAGAAPAEASGASTLPVQQPVQQPAAAAASALVRVEVSLLILEAIEEAAEARPIARPRGAADGGYTTAAASVSAAAPAAQPLGPSTSSAPAAATARDRMSSVIGGRGSAAPGRLVSPGDGSIFSGQQYPHAASSLSAGGAAAAPAAGIGRATTPSRSGAPLMAGPGIFGGVVGAPLSAQAASTPSAAGAAAPGAATGAAGVAGSAATGAAAGSAATGAAAGSAASDSAAARKQARLAAMSAMSALAGGTAAAAHGGLHGGGGVGGVAGAGGGVSARGTLNARGYPQQQQQQPAQAQQPQQQQQGAQAEEAAGGGLGGKFGFQQIPRMAESLVTSLVAQSLDLPPQAARWRHQLRSPPPSARGNVPSVFQLPKARPDGATQPGVDEDVDGSWIEEATGQGEGLGHGIQQLIAGMRLPGLGGGGGGSGAADDGGDVPAAGPLAVRTRVAGMLDRERADTGTWDAAGTGV</sequence>
<dbReference type="OrthoDB" id="512086at2759"/>
<evidence type="ECO:0000256" key="1">
    <source>
        <dbReference type="ARBA" id="ARBA00022741"/>
    </source>
</evidence>
<keyword evidence="5" id="KW-1185">Reference proteome</keyword>
<feature type="compositionally biased region" description="Low complexity" evidence="3">
    <location>
        <begin position="469"/>
        <end position="487"/>
    </location>
</feature>
<dbReference type="PANTHER" id="PTHR30314:SF31">
    <property type="entry name" value="TUBULIN_FTSZ DOMAIN CONTAINING PROTEIN"/>
    <property type="match status" value="1"/>
</dbReference>
<proteinExistence type="predicted"/>
<organism evidence="4 5">
    <name type="scientific">Gonium pectorale</name>
    <name type="common">Green alga</name>
    <dbReference type="NCBI Taxonomy" id="33097"/>
    <lineage>
        <taxon>Eukaryota</taxon>
        <taxon>Viridiplantae</taxon>
        <taxon>Chlorophyta</taxon>
        <taxon>core chlorophytes</taxon>
        <taxon>Chlorophyceae</taxon>
        <taxon>CS clade</taxon>
        <taxon>Chlamydomonadales</taxon>
        <taxon>Volvocaceae</taxon>
        <taxon>Gonium</taxon>
    </lineage>
</organism>
<dbReference type="AlphaFoldDB" id="A0A150G3U7"/>
<feature type="region of interest" description="Disordered" evidence="3">
    <location>
        <begin position="296"/>
        <end position="325"/>
    </location>
</feature>
<dbReference type="GO" id="GO:0051301">
    <property type="term" value="P:cell division"/>
    <property type="evidence" value="ECO:0007669"/>
    <property type="project" value="TreeGrafter"/>
</dbReference>
<dbReference type="GO" id="GO:0032153">
    <property type="term" value="C:cell division site"/>
    <property type="evidence" value="ECO:0007669"/>
    <property type="project" value="TreeGrafter"/>
</dbReference>
<name>A0A150G3U7_GONPE</name>
<evidence type="ECO:0000313" key="5">
    <source>
        <dbReference type="Proteomes" id="UP000075714"/>
    </source>
</evidence>
<dbReference type="InterPro" id="IPR036525">
    <property type="entry name" value="Tubulin/FtsZ_GTPase_sf"/>
</dbReference>
<feature type="region of interest" description="Disordered" evidence="3">
    <location>
        <begin position="469"/>
        <end position="520"/>
    </location>
</feature>
<dbReference type="EMBL" id="LSYV01000066">
    <property type="protein sequence ID" value="KXZ44556.1"/>
    <property type="molecule type" value="Genomic_DNA"/>
</dbReference>
<keyword evidence="1" id="KW-0547">Nucleotide-binding</keyword>
<dbReference type="Proteomes" id="UP000075714">
    <property type="component" value="Unassembled WGS sequence"/>
</dbReference>
<dbReference type="GO" id="GO:0005525">
    <property type="term" value="F:GTP binding"/>
    <property type="evidence" value="ECO:0007669"/>
    <property type="project" value="UniProtKB-KW"/>
</dbReference>
<dbReference type="SUPFAM" id="SSF52490">
    <property type="entry name" value="Tubulin nucleotide-binding domain-like"/>
    <property type="match status" value="1"/>
</dbReference>
<feature type="compositionally biased region" description="Low complexity" evidence="3">
    <location>
        <begin position="296"/>
        <end position="318"/>
    </location>
</feature>
<protein>
    <submittedName>
        <fullName evidence="4">Uncharacterized protein</fullName>
    </submittedName>
</protein>
<dbReference type="GO" id="GO:0048285">
    <property type="term" value="P:organelle fission"/>
    <property type="evidence" value="ECO:0007669"/>
    <property type="project" value="TreeGrafter"/>
</dbReference>
<evidence type="ECO:0000256" key="3">
    <source>
        <dbReference type="SAM" id="MobiDB-lite"/>
    </source>
</evidence>
<evidence type="ECO:0000313" key="4">
    <source>
        <dbReference type="EMBL" id="KXZ44556.1"/>
    </source>
</evidence>
<accession>A0A150G3U7</accession>